<accession>A0A2W4JQ65</accession>
<proteinExistence type="predicted"/>
<dbReference type="Proteomes" id="UP000249324">
    <property type="component" value="Unassembled WGS sequence"/>
</dbReference>
<feature type="region of interest" description="Disordered" evidence="1">
    <location>
        <begin position="106"/>
        <end position="129"/>
    </location>
</feature>
<feature type="region of interest" description="Disordered" evidence="1">
    <location>
        <begin position="18"/>
        <end position="42"/>
    </location>
</feature>
<dbReference type="EMBL" id="QGUI02000067">
    <property type="protein sequence ID" value="MFO7192028.1"/>
    <property type="molecule type" value="Genomic_DNA"/>
</dbReference>
<reference evidence="3" key="1">
    <citation type="submission" date="2018-05" db="EMBL/GenBank/DDBJ databases">
        <authorList>
            <person name="Lanie J.A."/>
            <person name="Ng W.-L."/>
            <person name="Kazmierczak K.M."/>
            <person name="Andrzejewski T.M."/>
            <person name="Davidsen T.M."/>
            <person name="Wayne K.J."/>
            <person name="Tettelin H."/>
            <person name="Glass J.I."/>
            <person name="Rusch D."/>
            <person name="Podicherti R."/>
            <person name="Tsui H.-C.T."/>
            <person name="Winkler M.E."/>
        </authorList>
    </citation>
    <scope>NUCLEOTIDE SEQUENCE</scope>
    <source>
        <strain evidence="3">ZC4RG45</strain>
    </source>
</reference>
<dbReference type="EMBL" id="QGUI01000035">
    <property type="protein sequence ID" value="PZN01121.1"/>
    <property type="molecule type" value="Genomic_DNA"/>
</dbReference>
<organism evidence="3">
    <name type="scientific">Thermocrispum agreste</name>
    <dbReference type="NCBI Taxonomy" id="37925"/>
    <lineage>
        <taxon>Bacteria</taxon>
        <taxon>Bacillati</taxon>
        <taxon>Actinomycetota</taxon>
        <taxon>Actinomycetes</taxon>
        <taxon>Pseudonocardiales</taxon>
        <taxon>Pseudonocardiaceae</taxon>
        <taxon>Thermocrispum</taxon>
    </lineage>
</organism>
<evidence type="ECO:0000313" key="4">
    <source>
        <dbReference type="Proteomes" id="UP000249324"/>
    </source>
</evidence>
<reference evidence="2" key="2">
    <citation type="submission" date="2018-05" db="EMBL/GenBank/DDBJ databases">
        <authorList>
            <person name="Moura L."/>
            <person name="Setubal J.C."/>
        </authorList>
    </citation>
    <scope>NUCLEOTIDE SEQUENCE</scope>
    <source>
        <strain evidence="2">ZC4RG45</strain>
    </source>
</reference>
<gene>
    <name evidence="2" type="ORF">DIU77_007275</name>
    <name evidence="3" type="ORF">DIU77_01640</name>
</gene>
<evidence type="ECO:0000313" key="2">
    <source>
        <dbReference type="EMBL" id="MFO7192028.1"/>
    </source>
</evidence>
<dbReference type="AlphaFoldDB" id="A0A2W4JQ65"/>
<reference evidence="2" key="4">
    <citation type="submission" date="2023-08" db="EMBL/GenBank/DDBJ databases">
        <authorList>
            <person name="Guima S.E.S."/>
            <person name="Martins L.F."/>
            <person name="Silva A.M."/>
            <person name="Setubal J.C."/>
        </authorList>
    </citation>
    <scope>NUCLEOTIDE SEQUENCE</scope>
    <source>
        <strain evidence="2">ZC4RG45</strain>
    </source>
</reference>
<evidence type="ECO:0000256" key="1">
    <source>
        <dbReference type="SAM" id="MobiDB-lite"/>
    </source>
</evidence>
<feature type="compositionally biased region" description="Basic and acidic residues" evidence="1">
    <location>
        <begin position="114"/>
        <end position="129"/>
    </location>
</feature>
<protein>
    <submittedName>
        <fullName evidence="3">Cobyrinic acid a,c-diamide synthase</fullName>
    </submittedName>
</protein>
<reference evidence="2 4" key="3">
    <citation type="journal article" date="2021" name="BMC Genomics">
        <title>Genome-resolved metagenome and metatranscriptome analyses of thermophilic composting reveal key bacterial players and their metabolic interactions.</title>
        <authorList>
            <person name="Braga L.P.P."/>
            <person name="Pereira R.V."/>
            <person name="Martins L.F."/>
            <person name="Moura L.M.S."/>
            <person name="Sanchez F.B."/>
            <person name="Patane J.S.L."/>
            <person name="da Silva A.M."/>
            <person name="Setubal J.C."/>
        </authorList>
    </citation>
    <scope>NUCLEOTIDE SEQUENCE [LARGE SCALE GENOMIC DNA]</scope>
    <source>
        <strain evidence="2">ZC4RG45</strain>
    </source>
</reference>
<dbReference type="STRING" id="1111738.GCA_000427905_03537"/>
<comment type="caution">
    <text evidence="3">The sequence shown here is derived from an EMBL/GenBank/DDBJ whole genome shotgun (WGS) entry which is preliminary data.</text>
</comment>
<sequence length="129" mass="14279">MSRRARLPGASELFFRKTTDIAGTDGSSGSKPRVPRRGSPRVKHDTKITVYLSQQELLALEQARLTLRAEHDLRVDRGRLVREAVAVMLADLEVAGRDSVLVRRLRSDGEEEAEAARRAEEGGTKETVA</sequence>
<name>A0A2W4JQ65_9PSEU</name>
<evidence type="ECO:0000313" key="3">
    <source>
        <dbReference type="EMBL" id="PZN01121.1"/>
    </source>
</evidence>